<gene>
    <name evidence="1" type="ORF">GBAR_LOCUS15488</name>
</gene>
<proteinExistence type="predicted"/>
<dbReference type="AlphaFoldDB" id="A0AA35SDC3"/>
<organism evidence="1 2">
    <name type="scientific">Geodia barretti</name>
    <name type="common">Barrett's horny sponge</name>
    <dbReference type="NCBI Taxonomy" id="519541"/>
    <lineage>
        <taxon>Eukaryota</taxon>
        <taxon>Metazoa</taxon>
        <taxon>Porifera</taxon>
        <taxon>Demospongiae</taxon>
        <taxon>Heteroscleromorpha</taxon>
        <taxon>Tetractinellida</taxon>
        <taxon>Astrophorina</taxon>
        <taxon>Geodiidae</taxon>
        <taxon>Geodia</taxon>
    </lineage>
</organism>
<comment type="caution">
    <text evidence="1">The sequence shown here is derived from an EMBL/GenBank/DDBJ whole genome shotgun (WGS) entry which is preliminary data.</text>
</comment>
<accession>A0AA35SDC3</accession>
<sequence length="48" mass="5858">MRESMKRDWECLVSLCSCSRSRSFFLGFLWDTRKPALAKVHFQFETYY</sequence>
<keyword evidence="2" id="KW-1185">Reference proteome</keyword>
<name>A0AA35SDC3_GEOBA</name>
<evidence type="ECO:0000313" key="1">
    <source>
        <dbReference type="EMBL" id="CAI8027052.1"/>
    </source>
</evidence>
<protein>
    <submittedName>
        <fullName evidence="1">Uncharacterized protein</fullName>
    </submittedName>
</protein>
<reference evidence="1" key="1">
    <citation type="submission" date="2023-03" db="EMBL/GenBank/DDBJ databases">
        <authorList>
            <person name="Steffen K."/>
            <person name="Cardenas P."/>
        </authorList>
    </citation>
    <scope>NUCLEOTIDE SEQUENCE</scope>
</reference>
<evidence type="ECO:0000313" key="2">
    <source>
        <dbReference type="Proteomes" id="UP001174909"/>
    </source>
</evidence>
<dbReference type="EMBL" id="CASHTH010002256">
    <property type="protein sequence ID" value="CAI8027052.1"/>
    <property type="molecule type" value="Genomic_DNA"/>
</dbReference>
<dbReference type="Proteomes" id="UP001174909">
    <property type="component" value="Unassembled WGS sequence"/>
</dbReference>